<dbReference type="InterPro" id="IPR007016">
    <property type="entry name" value="O-antigen_ligase-rel_domated"/>
</dbReference>
<organism evidence="7 8">
    <name type="scientific">Peribacillus butanolivorans</name>
    <dbReference type="NCBI Taxonomy" id="421767"/>
    <lineage>
        <taxon>Bacteria</taxon>
        <taxon>Bacillati</taxon>
        <taxon>Bacillota</taxon>
        <taxon>Bacilli</taxon>
        <taxon>Bacillales</taxon>
        <taxon>Bacillaceae</taxon>
        <taxon>Peribacillus</taxon>
    </lineage>
</organism>
<keyword evidence="8" id="KW-1185">Reference proteome</keyword>
<accession>A0ABM6XH58</accession>
<evidence type="ECO:0000256" key="3">
    <source>
        <dbReference type="ARBA" id="ARBA00022989"/>
    </source>
</evidence>
<feature type="transmembrane region" description="Helical" evidence="5">
    <location>
        <begin position="217"/>
        <end position="233"/>
    </location>
</feature>
<feature type="transmembrane region" description="Helical" evidence="5">
    <location>
        <begin position="355"/>
        <end position="377"/>
    </location>
</feature>
<keyword evidence="4 5" id="KW-0472">Membrane</keyword>
<evidence type="ECO:0000313" key="7">
    <source>
        <dbReference type="EMBL" id="AXN37658.1"/>
    </source>
</evidence>
<dbReference type="EMBL" id="CP030926">
    <property type="protein sequence ID" value="AXN37658.1"/>
    <property type="molecule type" value="Genomic_DNA"/>
</dbReference>
<evidence type="ECO:0000256" key="2">
    <source>
        <dbReference type="ARBA" id="ARBA00022692"/>
    </source>
</evidence>
<dbReference type="RefSeq" id="WP_116820773.1">
    <property type="nucleotide sequence ID" value="NZ_CP030926.1"/>
</dbReference>
<feature type="transmembrane region" description="Helical" evidence="5">
    <location>
        <begin position="383"/>
        <end position="404"/>
    </location>
</feature>
<gene>
    <name evidence="7" type="ORF">DTO10_04015</name>
</gene>
<feature type="transmembrane region" description="Helical" evidence="5">
    <location>
        <begin position="240"/>
        <end position="260"/>
    </location>
</feature>
<proteinExistence type="predicted"/>
<dbReference type="Proteomes" id="UP000260457">
    <property type="component" value="Chromosome"/>
</dbReference>
<dbReference type="PANTHER" id="PTHR37422:SF17">
    <property type="entry name" value="O-ANTIGEN LIGASE"/>
    <property type="match status" value="1"/>
</dbReference>
<dbReference type="PANTHER" id="PTHR37422">
    <property type="entry name" value="TEICHURONIC ACID BIOSYNTHESIS PROTEIN TUAE"/>
    <property type="match status" value="1"/>
</dbReference>
<keyword evidence="7" id="KW-0436">Ligase</keyword>
<feature type="transmembrane region" description="Helical" evidence="5">
    <location>
        <begin position="174"/>
        <end position="191"/>
    </location>
</feature>
<keyword evidence="3 5" id="KW-1133">Transmembrane helix</keyword>
<feature type="transmembrane region" description="Helical" evidence="5">
    <location>
        <begin position="196"/>
        <end position="211"/>
    </location>
</feature>
<feature type="transmembrane region" description="Helical" evidence="5">
    <location>
        <begin position="99"/>
        <end position="121"/>
    </location>
</feature>
<keyword evidence="2 5" id="KW-0812">Transmembrane</keyword>
<evidence type="ECO:0000313" key="8">
    <source>
        <dbReference type="Proteomes" id="UP000260457"/>
    </source>
</evidence>
<feature type="domain" description="O-antigen ligase-related" evidence="6">
    <location>
        <begin position="201"/>
        <end position="336"/>
    </location>
</feature>
<evidence type="ECO:0000256" key="4">
    <source>
        <dbReference type="ARBA" id="ARBA00023136"/>
    </source>
</evidence>
<evidence type="ECO:0000259" key="6">
    <source>
        <dbReference type="Pfam" id="PF04932"/>
    </source>
</evidence>
<comment type="subcellular location">
    <subcellularLocation>
        <location evidence="1">Membrane</location>
        <topology evidence="1">Multi-pass membrane protein</topology>
    </subcellularLocation>
</comment>
<feature type="transmembrane region" description="Helical" evidence="5">
    <location>
        <begin position="40"/>
        <end position="60"/>
    </location>
</feature>
<protein>
    <submittedName>
        <fullName evidence="7">O-antigen ligase family protein</fullName>
    </submittedName>
</protein>
<sequence length="417" mass="48442">MISTRARKVANILYVYILLTAIPFFLVKFPIFSFISPGTILYSIYIYFLYLLLPFILFKLNNFRFYISKKQFLLMYFIVFLYFVSFFAGINYYPDSLLLVKTLLISVGIFTFIGVPNSFVLTEEEVRFFMKKIIYFVVFACIYNVLINLDLLLYGTSSLELPKQFASFFSNRNTYAIILVIGIIACTFLIVSEKKMRYIIFSLLFFISMIWTDSTNSLMSTIIFLVFFIMFYFKKNNIKMILFVFTGIGLLYILYIKGFLDGIIAFVKYGDLSEFSGRTDIWMAGLNTLKESIFFGVGIGQSKNVLSSNDFDFDQFHNGYIEILVSGGVILFIVYILLGIYMVINLGRLYSVHKLIGSIYLASFFSLIFSMFFESIVFFHEGFFSGIVTIFYLFIPLTLLNYYIKPKKENSQGDKTE</sequence>
<feature type="transmembrane region" description="Helical" evidence="5">
    <location>
        <begin position="12"/>
        <end position="34"/>
    </location>
</feature>
<name>A0ABM6XH58_9BACI</name>
<evidence type="ECO:0000256" key="5">
    <source>
        <dbReference type="SAM" id="Phobius"/>
    </source>
</evidence>
<feature type="transmembrane region" description="Helical" evidence="5">
    <location>
        <begin position="133"/>
        <end position="154"/>
    </location>
</feature>
<dbReference type="Pfam" id="PF04932">
    <property type="entry name" value="Wzy_C"/>
    <property type="match status" value="1"/>
</dbReference>
<evidence type="ECO:0000256" key="1">
    <source>
        <dbReference type="ARBA" id="ARBA00004141"/>
    </source>
</evidence>
<feature type="transmembrane region" description="Helical" evidence="5">
    <location>
        <begin position="72"/>
        <end position="93"/>
    </location>
</feature>
<reference evidence="7 8" key="1">
    <citation type="submission" date="2018-07" db="EMBL/GenBank/DDBJ databases">
        <title>The molecular basis for the intramolecular migration of carboxyl group in the catabolism of para-hydroxybenzoate via gentisate.</title>
        <authorList>
            <person name="Zhao H."/>
            <person name="Xu Y."/>
            <person name="Lin S."/>
            <person name="Spain J.C."/>
            <person name="Zhou N.-Y."/>
        </authorList>
    </citation>
    <scope>NUCLEOTIDE SEQUENCE [LARGE SCALE GENOMIC DNA]</scope>
    <source>
        <strain evidence="7 8">PHB-7a</strain>
    </source>
</reference>
<dbReference type="InterPro" id="IPR051533">
    <property type="entry name" value="WaaL-like"/>
</dbReference>
<dbReference type="GO" id="GO:0016874">
    <property type="term" value="F:ligase activity"/>
    <property type="evidence" value="ECO:0007669"/>
    <property type="project" value="UniProtKB-KW"/>
</dbReference>
<feature type="transmembrane region" description="Helical" evidence="5">
    <location>
        <begin position="320"/>
        <end position="343"/>
    </location>
</feature>